<sequence length="978" mass="111383">MNEGTQNLFDNNSDFEINEVSHDVNDSFDRQFFETEYFANEPLIQDVVRTTSSAQVQCHQLFDTLLEQSSLSKSDQKIVQGILRKSFGQITECHDLKTGVFRSKYTRHKLYRSNPKYVKPVKVKICDKQGNDSGYHYSYVAPLEILKVMLEDDDVRQLIDTEEVNPDENGIFDIKDGEIFKKNKFFIINKDGLIIIVFQDAFDVCNPIGPSKSKFKMVGVYMMLGNLPARHRSKVNNIKFVLLCFEEYINQFGWDEILDRFIADMLVLGTVEISYSVSGTVQTRKGTVTAGVGDNLGSHDLGGLSRNFSKVQYFSRYCESTPKELRENGFITGKMRTIQSYDEDANIALRTGQIYKGIRCHSALNKLNWFHVGKSGLPPCIAHDVFEGVAPSDLFLAFEYFVEKNNGSSTMSDEPHFLKVWSSDRSKKRIATIFSPDIQTALDAANAKLGTRGTCIVLEADGTELDDGRVLKKFKDDVMMVLAAEEEWHSSTGSPKAQHISTTPLQNIDMNSFQTMLLVILDPTANTTPSLDLSNNSVEENPEQNGENIEHSEDSTSAQTSESNKEQSSSDNQSETSDLIKKTLSMGNIDSWEDFTVHWENFCPSILQNLENNDRSQYTINKSVEYVMDQMRFYSSDTQRPQCVDVAKMMVAKYPNTFEDRKEDGTRLGNGYGSLVKKMQSYHGNFKRAKPKTVRQTLGIEFKDTKQTGAIRAGCPNWQLEFPPEHDAESLELIRVKLLGYKSSSEYPEDEVLKDFKIFFAYQRYFLNNHRKKVTATDVFLNWLILFESSSQLTHFDYLTGKGANQMLVRFKNDLDAVLPHGSRMKKPINAPDNASDEEKNTTAIKIIFAHSDEEYDTIFKEFNNLPNEIPEMNHPFILKSIIPSLSYSLIVDGCEVNTSPGIIHALAVLVTSYFVYNRPYPKESPCFLEYCQMRYFDIVLDKPPYRSKNQKKVARAETLYSKVSKIKKVMEDVARNP</sequence>
<name>A0ACC2NK47_9HYME</name>
<evidence type="ECO:0000313" key="1">
    <source>
        <dbReference type="EMBL" id="KAJ8671620.1"/>
    </source>
</evidence>
<evidence type="ECO:0000313" key="2">
    <source>
        <dbReference type="Proteomes" id="UP001239111"/>
    </source>
</evidence>
<gene>
    <name evidence="1" type="ORF">QAD02_002879</name>
</gene>
<reference evidence="1" key="1">
    <citation type="submission" date="2023-04" db="EMBL/GenBank/DDBJ databases">
        <title>A chromosome-level genome assembly of the parasitoid wasp Eretmocerus hayati.</title>
        <authorList>
            <person name="Zhong Y."/>
            <person name="Liu S."/>
            <person name="Liu Y."/>
        </authorList>
    </citation>
    <scope>NUCLEOTIDE SEQUENCE</scope>
    <source>
        <strain evidence="1">ZJU_SS_LIU_2023</strain>
    </source>
</reference>
<protein>
    <submittedName>
        <fullName evidence="1">Uncharacterized protein</fullName>
    </submittedName>
</protein>
<keyword evidence="2" id="KW-1185">Reference proteome</keyword>
<accession>A0ACC2NK47</accession>
<dbReference type="EMBL" id="CM056743">
    <property type="protein sequence ID" value="KAJ8671620.1"/>
    <property type="molecule type" value="Genomic_DNA"/>
</dbReference>
<proteinExistence type="predicted"/>
<comment type="caution">
    <text evidence="1">The sequence shown here is derived from an EMBL/GenBank/DDBJ whole genome shotgun (WGS) entry which is preliminary data.</text>
</comment>
<dbReference type="Proteomes" id="UP001239111">
    <property type="component" value="Chromosome 3"/>
</dbReference>
<organism evidence="1 2">
    <name type="scientific">Eretmocerus hayati</name>
    <dbReference type="NCBI Taxonomy" id="131215"/>
    <lineage>
        <taxon>Eukaryota</taxon>
        <taxon>Metazoa</taxon>
        <taxon>Ecdysozoa</taxon>
        <taxon>Arthropoda</taxon>
        <taxon>Hexapoda</taxon>
        <taxon>Insecta</taxon>
        <taxon>Pterygota</taxon>
        <taxon>Neoptera</taxon>
        <taxon>Endopterygota</taxon>
        <taxon>Hymenoptera</taxon>
        <taxon>Apocrita</taxon>
        <taxon>Proctotrupomorpha</taxon>
        <taxon>Chalcidoidea</taxon>
        <taxon>Aphelinidae</taxon>
        <taxon>Aphelininae</taxon>
        <taxon>Eretmocerus</taxon>
    </lineage>
</organism>